<feature type="chain" id="PRO_5040844924" evidence="1">
    <location>
        <begin position="30"/>
        <end position="201"/>
    </location>
</feature>
<organism evidence="2 3">
    <name type="scientific">Mycoemilia scoparia</name>
    <dbReference type="NCBI Taxonomy" id="417184"/>
    <lineage>
        <taxon>Eukaryota</taxon>
        <taxon>Fungi</taxon>
        <taxon>Fungi incertae sedis</taxon>
        <taxon>Zoopagomycota</taxon>
        <taxon>Kickxellomycotina</taxon>
        <taxon>Kickxellomycetes</taxon>
        <taxon>Kickxellales</taxon>
        <taxon>Kickxellaceae</taxon>
        <taxon>Mycoemilia</taxon>
    </lineage>
</organism>
<evidence type="ECO:0000256" key="1">
    <source>
        <dbReference type="SAM" id="SignalP"/>
    </source>
</evidence>
<name>A0A9W7ZTM2_9FUNG</name>
<protein>
    <submittedName>
        <fullName evidence="2">Uncharacterized protein</fullName>
    </submittedName>
</protein>
<keyword evidence="3" id="KW-1185">Reference proteome</keyword>
<comment type="caution">
    <text evidence="2">The sequence shown here is derived from an EMBL/GenBank/DDBJ whole genome shotgun (WGS) entry which is preliminary data.</text>
</comment>
<accession>A0A9W7ZTM2</accession>
<evidence type="ECO:0000313" key="3">
    <source>
        <dbReference type="Proteomes" id="UP001150538"/>
    </source>
</evidence>
<dbReference type="Proteomes" id="UP001150538">
    <property type="component" value="Unassembled WGS sequence"/>
</dbReference>
<gene>
    <name evidence="2" type="ORF">H4219_005983</name>
</gene>
<dbReference type="AlphaFoldDB" id="A0A9W7ZTM2"/>
<evidence type="ECO:0000313" key="2">
    <source>
        <dbReference type="EMBL" id="KAJ1911292.1"/>
    </source>
</evidence>
<sequence length="201" mass="22511">MRPTTTTFLPTILSAVAVLHISSFVTVKSAPFFDQFSGFIRNLPCASAVIIPYFVQIVCPPEPWSLPPPLPVPASVPSSFEPEINPRSQPKYMPWIDTSKYTTKVLKTNPAIVNIAENDKTFTINPTTQAALQQYARDVGDYIASANDIPSGSNRDRYDAFGRLIWNIDIHSELDDNAADVDAFKRIKQWLIKAQKNYSNY</sequence>
<keyword evidence="1" id="KW-0732">Signal</keyword>
<dbReference type="EMBL" id="JANBPU010000465">
    <property type="protein sequence ID" value="KAJ1911292.1"/>
    <property type="molecule type" value="Genomic_DNA"/>
</dbReference>
<reference evidence="2" key="1">
    <citation type="submission" date="2022-07" db="EMBL/GenBank/DDBJ databases">
        <title>Phylogenomic reconstructions and comparative analyses of Kickxellomycotina fungi.</title>
        <authorList>
            <person name="Reynolds N.K."/>
            <person name="Stajich J.E."/>
            <person name="Barry K."/>
            <person name="Grigoriev I.V."/>
            <person name="Crous P."/>
            <person name="Smith M.E."/>
        </authorList>
    </citation>
    <scope>NUCLEOTIDE SEQUENCE</scope>
    <source>
        <strain evidence="2">NBRC 100468</strain>
    </source>
</reference>
<feature type="signal peptide" evidence="1">
    <location>
        <begin position="1"/>
        <end position="29"/>
    </location>
</feature>
<proteinExistence type="predicted"/>